<dbReference type="PANTHER" id="PTHR31893:SF5">
    <property type="entry name" value="TRANSMEMBRANE PROTEIN 151 HOMOLOG"/>
    <property type="match status" value="1"/>
</dbReference>
<dbReference type="InterPro" id="IPR026767">
    <property type="entry name" value="Tmem151"/>
</dbReference>
<comment type="caution">
    <text evidence="7">The sequence shown here is derived from an EMBL/GenBank/DDBJ whole genome shotgun (WGS) entry which is preliminary data.</text>
</comment>
<feature type="transmembrane region" description="Helical" evidence="6">
    <location>
        <begin position="248"/>
        <end position="266"/>
    </location>
</feature>
<name>A0AAD9P3L9_RIDPI</name>
<evidence type="ECO:0000256" key="6">
    <source>
        <dbReference type="SAM" id="Phobius"/>
    </source>
</evidence>
<keyword evidence="8" id="KW-1185">Reference proteome</keyword>
<protein>
    <submittedName>
        <fullName evidence="7">Uncharacterized protein</fullName>
    </submittedName>
</protein>
<evidence type="ECO:0000256" key="2">
    <source>
        <dbReference type="ARBA" id="ARBA00009583"/>
    </source>
</evidence>
<dbReference type="PANTHER" id="PTHR31893">
    <property type="entry name" value="TRANSMEMBRANE PROTEIN 151 HOMOLOG"/>
    <property type="match status" value="1"/>
</dbReference>
<evidence type="ECO:0000256" key="1">
    <source>
        <dbReference type="ARBA" id="ARBA00004141"/>
    </source>
</evidence>
<dbReference type="AlphaFoldDB" id="A0AAD9P3L9"/>
<dbReference type="EMBL" id="JAODUO010000163">
    <property type="protein sequence ID" value="KAK2187523.1"/>
    <property type="molecule type" value="Genomic_DNA"/>
</dbReference>
<dbReference type="GO" id="GO:0016020">
    <property type="term" value="C:membrane"/>
    <property type="evidence" value="ECO:0007669"/>
    <property type="project" value="UniProtKB-SubCell"/>
</dbReference>
<proteinExistence type="inferred from homology"/>
<comment type="subcellular location">
    <subcellularLocation>
        <location evidence="1">Membrane</location>
        <topology evidence="1">Multi-pass membrane protein</topology>
    </subcellularLocation>
</comment>
<dbReference type="Proteomes" id="UP001209878">
    <property type="component" value="Unassembled WGS sequence"/>
</dbReference>
<evidence type="ECO:0000256" key="3">
    <source>
        <dbReference type="ARBA" id="ARBA00022692"/>
    </source>
</evidence>
<keyword evidence="5 6" id="KW-0472">Membrane</keyword>
<feature type="transmembrane region" description="Helical" evidence="6">
    <location>
        <begin position="66"/>
        <end position="86"/>
    </location>
</feature>
<evidence type="ECO:0000256" key="4">
    <source>
        <dbReference type="ARBA" id="ARBA00022989"/>
    </source>
</evidence>
<evidence type="ECO:0000256" key="5">
    <source>
        <dbReference type="ARBA" id="ARBA00023136"/>
    </source>
</evidence>
<sequence length="291" mass="34021">MPIEHFDVDLFQNGSSSASAQKWLKRDACGYAKIVCSLFAHAGLLVCLLAAIWILIQHHSLDETFLLIPASCAVAFYVTILLEANACETHGALRRLDLSQTAENYIETLRKASPVVQWTAKAYHYDHEDGPTSDDKRRRCPIGLHRLTMRGRHRMTVSFRQNRVFQFGSWRDATVNMSGIYLTPIIRMECSKVFIFKDDDSRRVYMQQYAKFRDDNRSRDELMEHTECLVVPGFLERVTLYRDVGPRLWWMTPSWFWLCTLVLLTWPYRWLFTRRSCSVYVIFVKELDCSP</sequence>
<keyword evidence="4 6" id="KW-1133">Transmembrane helix</keyword>
<evidence type="ECO:0000313" key="7">
    <source>
        <dbReference type="EMBL" id="KAK2187523.1"/>
    </source>
</evidence>
<reference evidence="7" key="1">
    <citation type="journal article" date="2023" name="Mol. Biol. Evol.">
        <title>Third-Generation Sequencing Reveals the Adaptive Role of the Epigenome in Three Deep-Sea Polychaetes.</title>
        <authorList>
            <person name="Perez M."/>
            <person name="Aroh O."/>
            <person name="Sun Y."/>
            <person name="Lan Y."/>
            <person name="Juniper S.K."/>
            <person name="Young C.R."/>
            <person name="Angers B."/>
            <person name="Qian P.Y."/>
        </authorList>
    </citation>
    <scope>NUCLEOTIDE SEQUENCE</scope>
    <source>
        <strain evidence="7">R07B-5</strain>
    </source>
</reference>
<evidence type="ECO:0000313" key="8">
    <source>
        <dbReference type="Proteomes" id="UP001209878"/>
    </source>
</evidence>
<organism evidence="7 8">
    <name type="scientific">Ridgeia piscesae</name>
    <name type="common">Tubeworm</name>
    <dbReference type="NCBI Taxonomy" id="27915"/>
    <lineage>
        <taxon>Eukaryota</taxon>
        <taxon>Metazoa</taxon>
        <taxon>Spiralia</taxon>
        <taxon>Lophotrochozoa</taxon>
        <taxon>Annelida</taxon>
        <taxon>Polychaeta</taxon>
        <taxon>Sedentaria</taxon>
        <taxon>Canalipalpata</taxon>
        <taxon>Sabellida</taxon>
        <taxon>Siboglinidae</taxon>
        <taxon>Ridgeia</taxon>
    </lineage>
</organism>
<accession>A0AAD9P3L9</accession>
<feature type="transmembrane region" description="Helical" evidence="6">
    <location>
        <begin position="31"/>
        <end position="54"/>
    </location>
</feature>
<keyword evidence="3 6" id="KW-0812">Transmembrane</keyword>
<gene>
    <name evidence="7" type="ORF">NP493_163g05078</name>
</gene>
<comment type="similarity">
    <text evidence="2">Belongs to the TMEM151 family.</text>
</comment>
<dbReference type="Pfam" id="PF14857">
    <property type="entry name" value="TMEM151"/>
    <property type="match status" value="1"/>
</dbReference>